<keyword evidence="3" id="KW-0547">Nucleotide-binding</keyword>
<keyword evidence="5" id="KW-1133">Transmembrane helix</keyword>
<dbReference type="GO" id="GO:0005524">
    <property type="term" value="F:ATP binding"/>
    <property type="evidence" value="ECO:0007669"/>
    <property type="project" value="UniProtKB-KW"/>
</dbReference>
<dbReference type="GO" id="GO:0016020">
    <property type="term" value="C:membrane"/>
    <property type="evidence" value="ECO:0007669"/>
    <property type="project" value="InterPro"/>
</dbReference>
<comment type="caution">
    <text evidence="10">The sequence shown here is derived from an EMBL/GenBank/DDBJ whole genome shotgun (WGS) entry which is preliminary data.</text>
</comment>
<keyword evidence="6" id="KW-0472">Membrane</keyword>
<evidence type="ECO:0000256" key="1">
    <source>
        <dbReference type="ARBA" id="ARBA00022448"/>
    </source>
</evidence>
<protein>
    <recommendedName>
        <fullName evidence="12">ABC transmembrane type-1 domain-containing protein</fullName>
    </recommendedName>
</protein>
<keyword evidence="1" id="KW-0813">Transport</keyword>
<feature type="domain" description="ABC transmembrane type-1" evidence="9">
    <location>
        <begin position="103"/>
        <end position="197"/>
    </location>
</feature>
<dbReference type="GO" id="GO:0016887">
    <property type="term" value="F:ATP hydrolysis activity"/>
    <property type="evidence" value="ECO:0007669"/>
    <property type="project" value="InterPro"/>
</dbReference>
<evidence type="ECO:0000256" key="5">
    <source>
        <dbReference type="ARBA" id="ARBA00022989"/>
    </source>
</evidence>
<keyword evidence="7" id="KW-0732">Signal</keyword>
<dbReference type="SUPFAM" id="SSF90123">
    <property type="entry name" value="ABC transporter transmembrane region"/>
    <property type="match status" value="1"/>
</dbReference>
<dbReference type="PANTHER" id="PTHR24223">
    <property type="entry name" value="ATP-BINDING CASSETTE SUB-FAMILY C"/>
    <property type="match status" value="1"/>
</dbReference>
<dbReference type="AlphaFoldDB" id="A0A9W8L2U0"/>
<dbReference type="Proteomes" id="UP001151516">
    <property type="component" value="Unassembled WGS sequence"/>
</dbReference>
<feature type="signal peptide" evidence="7">
    <location>
        <begin position="1"/>
        <end position="19"/>
    </location>
</feature>
<dbReference type="EMBL" id="JANBTX010000257">
    <property type="protein sequence ID" value="KAJ2683809.1"/>
    <property type="molecule type" value="Genomic_DNA"/>
</dbReference>
<dbReference type="InterPro" id="IPR003439">
    <property type="entry name" value="ABC_transporter-like_ATP-bd"/>
</dbReference>
<evidence type="ECO:0000259" key="8">
    <source>
        <dbReference type="Pfam" id="PF00005"/>
    </source>
</evidence>
<dbReference type="Pfam" id="PF00664">
    <property type="entry name" value="ABC_membrane"/>
    <property type="match status" value="1"/>
</dbReference>
<dbReference type="GO" id="GO:0140359">
    <property type="term" value="F:ABC-type transporter activity"/>
    <property type="evidence" value="ECO:0007669"/>
    <property type="project" value="InterPro"/>
</dbReference>
<reference evidence="10" key="1">
    <citation type="submission" date="2022-07" db="EMBL/GenBank/DDBJ databases">
        <title>Phylogenomic reconstructions and comparative analyses of Kickxellomycotina fungi.</title>
        <authorList>
            <person name="Reynolds N.K."/>
            <person name="Stajich J.E."/>
            <person name="Barry K."/>
            <person name="Grigoriev I.V."/>
            <person name="Crous P."/>
            <person name="Smith M.E."/>
        </authorList>
    </citation>
    <scope>NUCLEOTIDE SEQUENCE</scope>
    <source>
        <strain evidence="10">CBS 109367</strain>
    </source>
</reference>
<dbReference type="OrthoDB" id="6500128at2759"/>
<dbReference type="InterPro" id="IPR036640">
    <property type="entry name" value="ABC1_TM_sf"/>
</dbReference>
<accession>A0A9W8L2U0</accession>
<evidence type="ECO:0000313" key="10">
    <source>
        <dbReference type="EMBL" id="KAJ2683809.1"/>
    </source>
</evidence>
<dbReference type="Gene3D" id="3.40.50.300">
    <property type="entry name" value="P-loop containing nucleotide triphosphate hydrolases"/>
    <property type="match status" value="1"/>
</dbReference>
<proteinExistence type="predicted"/>
<feature type="non-terminal residue" evidence="10">
    <location>
        <position position="415"/>
    </location>
</feature>
<evidence type="ECO:0000313" key="11">
    <source>
        <dbReference type="Proteomes" id="UP001151516"/>
    </source>
</evidence>
<dbReference type="Pfam" id="PF00005">
    <property type="entry name" value="ABC_tran"/>
    <property type="match status" value="1"/>
</dbReference>
<organism evidence="10 11">
    <name type="scientific">Coemansia spiralis</name>
    <dbReference type="NCBI Taxonomy" id="417178"/>
    <lineage>
        <taxon>Eukaryota</taxon>
        <taxon>Fungi</taxon>
        <taxon>Fungi incertae sedis</taxon>
        <taxon>Zoopagomycota</taxon>
        <taxon>Kickxellomycotina</taxon>
        <taxon>Kickxellomycetes</taxon>
        <taxon>Kickxellales</taxon>
        <taxon>Kickxellaceae</taxon>
        <taxon>Coemansia</taxon>
    </lineage>
</organism>
<feature type="chain" id="PRO_5040832620" description="ABC transmembrane type-1 domain-containing protein" evidence="7">
    <location>
        <begin position="20"/>
        <end position="415"/>
    </location>
</feature>
<evidence type="ECO:0000256" key="2">
    <source>
        <dbReference type="ARBA" id="ARBA00022692"/>
    </source>
</evidence>
<feature type="domain" description="ABC transporter" evidence="8">
    <location>
        <begin position="328"/>
        <end position="391"/>
    </location>
</feature>
<dbReference type="InterPro" id="IPR011527">
    <property type="entry name" value="ABC1_TM_dom"/>
</dbReference>
<dbReference type="InterPro" id="IPR050173">
    <property type="entry name" value="ABC_transporter_C-like"/>
</dbReference>
<keyword evidence="11" id="KW-1185">Reference proteome</keyword>
<gene>
    <name evidence="10" type="ORF">IWW39_005281</name>
</gene>
<sequence>MTMTFILAVSTLIQLAVHARRLVFIALLDAVSRSGKDQSMLEPGALFVVWQLLALTEPIREYFTKIKKSLSRRRQARLYGKMLSVYAASRDPPCGFWQVEHSVEGLVSGVSHALFIVSTSLAEALNAWVAARKIGWHALVPAAIALVHALLSRVVGRQIKRLRKRDLVGRPPNFRESFSDMLSNIRTIKSYAWEDAFRGVLWPSLDQGEYTPPMVWRALQFGLSLLGSATAEISAALAITSYINVAETITYTDVALLTESIQSLTTCTTTVVTMGKAIEDVRKKLRFLQRFIDHESAKYIERAPTAGGTAVDLDESIFSWGDNSYSLAPITLQIKAGDFVTVVGRIGSGKTSFLSAICGEMPLTGGQGCVYGRIGYVQQKPWIMNDTFRENVLMGTDFDEAYFWRVVDACALAAD</sequence>
<keyword evidence="2" id="KW-0812">Transmembrane</keyword>
<dbReference type="SUPFAM" id="SSF52540">
    <property type="entry name" value="P-loop containing nucleoside triphosphate hydrolases"/>
    <property type="match status" value="1"/>
</dbReference>
<evidence type="ECO:0000256" key="6">
    <source>
        <dbReference type="ARBA" id="ARBA00023136"/>
    </source>
</evidence>
<dbReference type="Gene3D" id="1.20.1560.10">
    <property type="entry name" value="ABC transporter type 1, transmembrane domain"/>
    <property type="match status" value="1"/>
</dbReference>
<evidence type="ECO:0008006" key="12">
    <source>
        <dbReference type="Google" id="ProtNLM"/>
    </source>
</evidence>
<keyword evidence="4" id="KW-0067">ATP-binding</keyword>
<name>A0A9W8L2U0_9FUNG</name>
<evidence type="ECO:0000256" key="7">
    <source>
        <dbReference type="SAM" id="SignalP"/>
    </source>
</evidence>
<evidence type="ECO:0000256" key="4">
    <source>
        <dbReference type="ARBA" id="ARBA00022840"/>
    </source>
</evidence>
<evidence type="ECO:0000256" key="3">
    <source>
        <dbReference type="ARBA" id="ARBA00022741"/>
    </source>
</evidence>
<evidence type="ECO:0000259" key="9">
    <source>
        <dbReference type="Pfam" id="PF00664"/>
    </source>
</evidence>
<dbReference type="InterPro" id="IPR027417">
    <property type="entry name" value="P-loop_NTPase"/>
</dbReference>